<proteinExistence type="predicted"/>
<dbReference type="RefSeq" id="WP_127149753.1">
    <property type="nucleotide sequence ID" value="NZ_CP029042.1"/>
</dbReference>
<evidence type="ECO:0000256" key="1">
    <source>
        <dbReference type="ARBA" id="ARBA00022676"/>
    </source>
</evidence>
<keyword evidence="1" id="KW-0328">Glycosyltransferase</keyword>
<dbReference type="PANTHER" id="PTHR30160">
    <property type="entry name" value="TETRAACYLDISACCHARIDE 4'-KINASE-RELATED"/>
    <property type="match status" value="1"/>
</dbReference>
<gene>
    <name evidence="3" type="ORF">DDE74_06145</name>
</gene>
<dbReference type="PANTHER" id="PTHR30160:SF1">
    <property type="entry name" value="LIPOPOLYSACCHARIDE 1,2-N-ACETYLGLUCOSAMINETRANSFERASE-RELATED"/>
    <property type="match status" value="1"/>
</dbReference>
<dbReference type="GO" id="GO:0008713">
    <property type="term" value="F:ADP-heptose-lipopolysaccharide heptosyltransferase activity"/>
    <property type="evidence" value="ECO:0007669"/>
    <property type="project" value="TreeGrafter"/>
</dbReference>
<dbReference type="EMBL" id="CP029042">
    <property type="protein sequence ID" value="AZS70579.1"/>
    <property type="molecule type" value="Genomic_DNA"/>
</dbReference>
<dbReference type="Proteomes" id="UP000275579">
    <property type="component" value="Chromosome"/>
</dbReference>
<sequence length="386" mass="40910">MTTVASAGVRFHSGSQAIPAAAVHTTPLGYDRDDIPVGTPLPVPASAALVDRLSGCGEIEVAFEGKLGDTLLALSTVRALLDWLRLRSIPVAVRPVGPYAALMARSGLVTRTPATALSGRRAVIGDRAGVEARASESVVGLVCDPGAPPCWSSDGCAHPDLPSRNYLALERRLGIRLPGTAPFAPLFPTVPSELVEEVHAMGWLNGLTIAAIAATSWPERKDYTAQRYIELAELIAERWQSQARLLLIGGGTDSSGIRITTEIPRRHVQILRLDGVPADHLASLFPRCQLVVGNDTGLTHLAAMARGRDGAGPPVVGLYARHSHSKWRTGLPHHHAVATDLSDRMHQGDLCPVRDAIAPNTDIHMNAFPPAALAQVCLDLLNGVSA</sequence>
<accession>A0A3S9Y6D4</accession>
<evidence type="ECO:0000313" key="3">
    <source>
        <dbReference type="EMBL" id="AZS70579.1"/>
    </source>
</evidence>
<dbReference type="GO" id="GO:0009244">
    <property type="term" value="P:lipopolysaccharide core region biosynthetic process"/>
    <property type="evidence" value="ECO:0007669"/>
    <property type="project" value="TreeGrafter"/>
</dbReference>
<dbReference type="SUPFAM" id="SSF53756">
    <property type="entry name" value="UDP-Glycosyltransferase/glycogen phosphorylase"/>
    <property type="match status" value="1"/>
</dbReference>
<dbReference type="InterPro" id="IPR002201">
    <property type="entry name" value="Glyco_trans_9"/>
</dbReference>
<name>A0A3S9Y6D4_9ACTN</name>
<evidence type="ECO:0000313" key="4">
    <source>
        <dbReference type="Proteomes" id="UP000275579"/>
    </source>
</evidence>
<dbReference type="InterPro" id="IPR051199">
    <property type="entry name" value="LPS_LOS_Heptosyltrfase"/>
</dbReference>
<reference evidence="3 4" key="1">
    <citation type="submission" date="2018-04" db="EMBL/GenBank/DDBJ databases">
        <title>Complete genome sequences of Streptomyces lydicus strain WYEC and characterization of antagonistic properties of biological control agents.</title>
        <authorList>
            <person name="Mariita R.M."/>
            <person name="Sello J.K."/>
        </authorList>
    </citation>
    <scope>NUCLEOTIDE SEQUENCE [LARGE SCALE GENOMIC DNA]</scope>
    <source>
        <strain evidence="3 4">WYEC 108</strain>
    </source>
</reference>
<evidence type="ECO:0000256" key="2">
    <source>
        <dbReference type="ARBA" id="ARBA00022679"/>
    </source>
</evidence>
<dbReference type="Gene3D" id="3.40.50.2000">
    <property type="entry name" value="Glycogen Phosphorylase B"/>
    <property type="match status" value="1"/>
</dbReference>
<protein>
    <submittedName>
        <fullName evidence="3">Glycosyl transferase</fullName>
    </submittedName>
</protein>
<keyword evidence="2 3" id="KW-0808">Transferase</keyword>
<dbReference type="AlphaFoldDB" id="A0A3S9Y6D4"/>
<dbReference type="Pfam" id="PF01075">
    <property type="entry name" value="Glyco_transf_9"/>
    <property type="match status" value="1"/>
</dbReference>
<dbReference type="GO" id="GO:0005829">
    <property type="term" value="C:cytosol"/>
    <property type="evidence" value="ECO:0007669"/>
    <property type="project" value="TreeGrafter"/>
</dbReference>
<organism evidence="3 4">
    <name type="scientific">Streptomyces lydicus</name>
    <dbReference type="NCBI Taxonomy" id="47763"/>
    <lineage>
        <taxon>Bacteria</taxon>
        <taxon>Bacillati</taxon>
        <taxon>Actinomycetota</taxon>
        <taxon>Actinomycetes</taxon>
        <taxon>Kitasatosporales</taxon>
        <taxon>Streptomycetaceae</taxon>
        <taxon>Streptomyces</taxon>
    </lineage>
</organism>